<dbReference type="PANTHER" id="PTHR42978:SF7">
    <property type="entry name" value="METALLO-HYDROLASE RV2300C-RELATED"/>
    <property type="match status" value="1"/>
</dbReference>
<feature type="domain" description="Metallo-beta-lactamase" evidence="6">
    <location>
        <begin position="29"/>
        <end position="227"/>
    </location>
</feature>
<comment type="cofactor">
    <cofactor evidence="1">
        <name>Zn(2+)</name>
        <dbReference type="ChEBI" id="CHEBI:29105"/>
    </cofactor>
</comment>
<dbReference type="OrthoDB" id="333278at2"/>
<evidence type="ECO:0000256" key="4">
    <source>
        <dbReference type="ARBA" id="ARBA00022801"/>
    </source>
</evidence>
<evidence type="ECO:0000256" key="2">
    <source>
        <dbReference type="ARBA" id="ARBA00007749"/>
    </source>
</evidence>
<keyword evidence="4" id="KW-0378">Hydrolase</keyword>
<dbReference type="InterPro" id="IPR001279">
    <property type="entry name" value="Metallo-B-lactamas"/>
</dbReference>
<keyword evidence="8" id="KW-1185">Reference proteome</keyword>
<dbReference type="KEGG" id="kbs:EPA93_04185"/>
<dbReference type="CDD" id="cd07729">
    <property type="entry name" value="AHL_lactonase_MBL-fold"/>
    <property type="match status" value="1"/>
</dbReference>
<keyword evidence="3" id="KW-0479">Metal-binding</keyword>
<dbReference type="InterPro" id="IPR036866">
    <property type="entry name" value="RibonucZ/Hydroxyglut_hydro"/>
</dbReference>
<dbReference type="AlphaFoldDB" id="A0A4P6JKQ4"/>
<accession>A0A4P6JKQ4</accession>
<organism evidence="7 8">
    <name type="scientific">Ktedonosporobacter rubrisoli</name>
    <dbReference type="NCBI Taxonomy" id="2509675"/>
    <lineage>
        <taxon>Bacteria</taxon>
        <taxon>Bacillati</taxon>
        <taxon>Chloroflexota</taxon>
        <taxon>Ktedonobacteria</taxon>
        <taxon>Ktedonobacterales</taxon>
        <taxon>Ktedonosporobacteraceae</taxon>
        <taxon>Ktedonosporobacter</taxon>
    </lineage>
</organism>
<reference evidence="7 8" key="1">
    <citation type="submission" date="2019-01" db="EMBL/GenBank/DDBJ databases">
        <title>Ktedonosporobacter rubrisoli SCAWS-G2.</title>
        <authorList>
            <person name="Huang Y."/>
            <person name="Yan B."/>
        </authorList>
    </citation>
    <scope>NUCLEOTIDE SEQUENCE [LARGE SCALE GENOMIC DNA]</scope>
    <source>
        <strain evidence="7 8">SCAWS-G2</strain>
    </source>
</reference>
<evidence type="ECO:0000256" key="3">
    <source>
        <dbReference type="ARBA" id="ARBA00022723"/>
    </source>
</evidence>
<comment type="similarity">
    <text evidence="2">Belongs to the metallo-beta-lactamase superfamily.</text>
</comment>
<dbReference type="SMART" id="SM00849">
    <property type="entry name" value="Lactamase_B"/>
    <property type="match status" value="1"/>
</dbReference>
<sequence length="243" mass="26969">MHTATPQKLYLMQLSTATVPTPKRKLEMVSGCYLIETSAGKHILIDSGMPTAVQLPAGAPPSENEKNVLEHLSELGLRPADIDMLICTHFDVDHAGYHDAFPQAEFIVQRAHYELAKSGHPRFAAARQHWDHPALRYRLIDGDTELLPGLKLLETSGHTTGHQSVLVHLPETGAVLLAVDAVMMQSAFTPDRAAWPMDENEEQLRASTRKLLDLVEHEHVALVVFGHDGQHWQTLKKAPAYYG</sequence>
<evidence type="ECO:0000313" key="7">
    <source>
        <dbReference type="EMBL" id="QBD75236.1"/>
    </source>
</evidence>
<dbReference type="GO" id="GO:0046872">
    <property type="term" value="F:metal ion binding"/>
    <property type="evidence" value="ECO:0007669"/>
    <property type="project" value="UniProtKB-KW"/>
</dbReference>
<dbReference type="Gene3D" id="3.60.15.10">
    <property type="entry name" value="Ribonuclease Z/Hydroxyacylglutathione hydrolase-like"/>
    <property type="match status" value="1"/>
</dbReference>
<evidence type="ECO:0000259" key="6">
    <source>
        <dbReference type="SMART" id="SM00849"/>
    </source>
</evidence>
<dbReference type="Proteomes" id="UP000290365">
    <property type="component" value="Chromosome"/>
</dbReference>
<evidence type="ECO:0000313" key="8">
    <source>
        <dbReference type="Proteomes" id="UP000290365"/>
    </source>
</evidence>
<proteinExistence type="inferred from homology"/>
<dbReference type="EMBL" id="CP035758">
    <property type="protein sequence ID" value="QBD75236.1"/>
    <property type="molecule type" value="Genomic_DNA"/>
</dbReference>
<dbReference type="InterPro" id="IPR051013">
    <property type="entry name" value="MBL_superfamily_lactonases"/>
</dbReference>
<dbReference type="GO" id="GO:0016787">
    <property type="term" value="F:hydrolase activity"/>
    <property type="evidence" value="ECO:0007669"/>
    <property type="project" value="UniProtKB-KW"/>
</dbReference>
<protein>
    <submittedName>
        <fullName evidence="7">N-acyl homoserine lactonase family protein</fullName>
    </submittedName>
</protein>
<gene>
    <name evidence="7" type="ORF">EPA93_04185</name>
</gene>
<dbReference type="Pfam" id="PF00753">
    <property type="entry name" value="Lactamase_B"/>
    <property type="match status" value="1"/>
</dbReference>
<dbReference type="SUPFAM" id="SSF56281">
    <property type="entry name" value="Metallo-hydrolase/oxidoreductase"/>
    <property type="match status" value="1"/>
</dbReference>
<dbReference type="PANTHER" id="PTHR42978">
    <property type="entry name" value="QUORUM-QUENCHING LACTONASE YTNP-RELATED-RELATED"/>
    <property type="match status" value="1"/>
</dbReference>
<evidence type="ECO:0000256" key="5">
    <source>
        <dbReference type="ARBA" id="ARBA00022833"/>
    </source>
</evidence>
<dbReference type="RefSeq" id="WP_129885835.1">
    <property type="nucleotide sequence ID" value="NZ_CP035758.1"/>
</dbReference>
<evidence type="ECO:0000256" key="1">
    <source>
        <dbReference type="ARBA" id="ARBA00001947"/>
    </source>
</evidence>
<name>A0A4P6JKQ4_KTERU</name>
<keyword evidence="5" id="KW-0862">Zinc</keyword>